<keyword evidence="3 4" id="KW-0067">ATP-binding</keyword>
<feature type="binding site" evidence="4">
    <location>
        <position position="51"/>
    </location>
    <ligand>
        <name>substrate</name>
    </ligand>
</feature>
<evidence type="ECO:0000256" key="5">
    <source>
        <dbReference type="RuleBase" id="RU361279"/>
    </source>
</evidence>
<dbReference type="AlphaFoldDB" id="A0A1H3XJ43"/>
<evidence type="ECO:0000313" key="7">
    <source>
        <dbReference type="Proteomes" id="UP000199394"/>
    </source>
</evidence>
<organism evidence="6 7">
    <name type="scientific">Eubacterium aggregans</name>
    <dbReference type="NCBI Taxonomy" id="81409"/>
    <lineage>
        <taxon>Bacteria</taxon>
        <taxon>Bacillati</taxon>
        <taxon>Bacillota</taxon>
        <taxon>Clostridia</taxon>
        <taxon>Eubacteriales</taxon>
        <taxon>Eubacteriaceae</taxon>
        <taxon>Eubacterium</taxon>
    </lineage>
</organism>
<keyword evidence="5" id="KW-0460">Magnesium</keyword>
<dbReference type="NCBIfam" id="TIGR02727">
    <property type="entry name" value="MTHFS_bact"/>
    <property type="match status" value="1"/>
</dbReference>
<protein>
    <recommendedName>
        <fullName evidence="5">5-formyltetrahydrofolate cyclo-ligase</fullName>
        <ecNumber evidence="5">6.3.3.2</ecNumber>
    </recommendedName>
</protein>
<evidence type="ECO:0000256" key="3">
    <source>
        <dbReference type="ARBA" id="ARBA00022840"/>
    </source>
</evidence>
<dbReference type="RefSeq" id="WP_090304406.1">
    <property type="nucleotide sequence ID" value="NZ_FNRK01000002.1"/>
</dbReference>
<dbReference type="EC" id="6.3.3.2" evidence="5"/>
<comment type="similarity">
    <text evidence="1 5">Belongs to the 5-formyltetrahydrofolate cyclo-ligase family.</text>
</comment>
<dbReference type="GO" id="GO:0030272">
    <property type="term" value="F:5-formyltetrahydrofolate cyclo-ligase activity"/>
    <property type="evidence" value="ECO:0007669"/>
    <property type="project" value="UniProtKB-EC"/>
</dbReference>
<evidence type="ECO:0000256" key="2">
    <source>
        <dbReference type="ARBA" id="ARBA00022741"/>
    </source>
</evidence>
<comment type="catalytic activity">
    <reaction evidence="5">
        <text>(6S)-5-formyl-5,6,7,8-tetrahydrofolate + ATP = (6R)-5,10-methenyltetrahydrofolate + ADP + phosphate</text>
        <dbReference type="Rhea" id="RHEA:10488"/>
        <dbReference type="ChEBI" id="CHEBI:30616"/>
        <dbReference type="ChEBI" id="CHEBI:43474"/>
        <dbReference type="ChEBI" id="CHEBI:57455"/>
        <dbReference type="ChEBI" id="CHEBI:57457"/>
        <dbReference type="ChEBI" id="CHEBI:456216"/>
        <dbReference type="EC" id="6.3.3.2"/>
    </reaction>
</comment>
<dbReference type="InterPro" id="IPR037171">
    <property type="entry name" value="NagB/RpiA_transferase-like"/>
</dbReference>
<dbReference type="Pfam" id="PF01812">
    <property type="entry name" value="5-FTHF_cyc-lig"/>
    <property type="match status" value="1"/>
</dbReference>
<comment type="cofactor">
    <cofactor evidence="5">
        <name>Mg(2+)</name>
        <dbReference type="ChEBI" id="CHEBI:18420"/>
    </cofactor>
</comment>
<evidence type="ECO:0000313" key="6">
    <source>
        <dbReference type="EMBL" id="SDZ99359.1"/>
    </source>
</evidence>
<evidence type="ECO:0000256" key="1">
    <source>
        <dbReference type="ARBA" id="ARBA00010638"/>
    </source>
</evidence>
<dbReference type="Proteomes" id="UP000199394">
    <property type="component" value="Unassembled WGS sequence"/>
</dbReference>
<dbReference type="GO" id="GO:0046872">
    <property type="term" value="F:metal ion binding"/>
    <property type="evidence" value="ECO:0007669"/>
    <property type="project" value="UniProtKB-KW"/>
</dbReference>
<dbReference type="GO" id="GO:0035999">
    <property type="term" value="P:tetrahydrofolate interconversion"/>
    <property type="evidence" value="ECO:0007669"/>
    <property type="project" value="TreeGrafter"/>
</dbReference>
<dbReference type="GO" id="GO:0005524">
    <property type="term" value="F:ATP binding"/>
    <property type="evidence" value="ECO:0007669"/>
    <property type="project" value="UniProtKB-KW"/>
</dbReference>
<accession>A0A1H3XJ43</accession>
<feature type="binding site" evidence="4">
    <location>
        <begin position="131"/>
        <end position="139"/>
    </location>
    <ligand>
        <name>ATP</name>
        <dbReference type="ChEBI" id="CHEBI:30616"/>
    </ligand>
</feature>
<dbReference type="InterPro" id="IPR024185">
    <property type="entry name" value="FTHF_cligase-like_sf"/>
</dbReference>
<proteinExistence type="inferred from homology"/>
<feature type="binding site" evidence="4">
    <location>
        <begin position="3"/>
        <end position="7"/>
    </location>
    <ligand>
        <name>ATP</name>
        <dbReference type="ChEBI" id="CHEBI:30616"/>
    </ligand>
</feature>
<keyword evidence="5" id="KW-0479">Metal-binding</keyword>
<dbReference type="PANTHER" id="PTHR23407">
    <property type="entry name" value="ATPASE INHIBITOR/5-FORMYLTETRAHYDROFOLATE CYCLO-LIGASE"/>
    <property type="match status" value="1"/>
</dbReference>
<dbReference type="GO" id="GO:0009396">
    <property type="term" value="P:folic acid-containing compound biosynthetic process"/>
    <property type="evidence" value="ECO:0007669"/>
    <property type="project" value="TreeGrafter"/>
</dbReference>
<dbReference type="OrthoDB" id="9801938at2"/>
<dbReference type="PIRSF" id="PIRSF006806">
    <property type="entry name" value="FTHF_cligase"/>
    <property type="match status" value="1"/>
</dbReference>
<dbReference type="PANTHER" id="PTHR23407:SF1">
    <property type="entry name" value="5-FORMYLTETRAHYDROFOLATE CYCLO-LIGASE"/>
    <property type="match status" value="1"/>
</dbReference>
<keyword evidence="2 4" id="KW-0547">Nucleotide-binding</keyword>
<evidence type="ECO:0000256" key="4">
    <source>
        <dbReference type="PIRSR" id="PIRSR006806-1"/>
    </source>
</evidence>
<reference evidence="6 7" key="1">
    <citation type="submission" date="2016-10" db="EMBL/GenBank/DDBJ databases">
        <authorList>
            <person name="de Groot N.N."/>
        </authorList>
    </citation>
    <scope>NUCLEOTIDE SEQUENCE [LARGE SCALE GENOMIC DNA]</scope>
    <source>
        <strain evidence="6 7">SR12</strain>
    </source>
</reference>
<dbReference type="STRING" id="81409.SAMN04515656_10282"/>
<name>A0A1H3XJ43_9FIRM</name>
<sequence length="187" mass="21379">MDKQTFRKETLAKRKAIYSPVTDARIIDRFLASTYYKDCHWIMVYVSFGTEINTHELIRRALADGKHVVAPICVMADHTMILSEIQDFPGDLEEGHYGILEVKKECIRPIDAKKLDLVLVPGMAFMPDGGRMGFGGGYYDRFLETITPDCKTLGLIREDFIYDTIPMDAHDKHAQVLMTEDRIIDCQ</sequence>
<dbReference type="InterPro" id="IPR002698">
    <property type="entry name" value="FTHF_cligase"/>
</dbReference>
<keyword evidence="7" id="KW-1185">Reference proteome</keyword>
<feature type="binding site" evidence="4">
    <location>
        <position position="46"/>
    </location>
    <ligand>
        <name>substrate</name>
    </ligand>
</feature>
<dbReference type="Gene3D" id="3.40.50.10420">
    <property type="entry name" value="NagB/RpiA/CoA transferase-like"/>
    <property type="match status" value="1"/>
</dbReference>
<dbReference type="EMBL" id="FNRK01000002">
    <property type="protein sequence ID" value="SDZ99359.1"/>
    <property type="molecule type" value="Genomic_DNA"/>
</dbReference>
<keyword evidence="6" id="KW-0436">Ligase</keyword>
<dbReference type="SUPFAM" id="SSF100950">
    <property type="entry name" value="NagB/RpiA/CoA transferase-like"/>
    <property type="match status" value="1"/>
</dbReference>
<gene>
    <name evidence="6" type="ORF">SAMN04515656_10282</name>
</gene>